<gene>
    <name evidence="3" type="ORF">LEP1GSC081_4120</name>
</gene>
<dbReference type="RefSeq" id="WP_004764861.1">
    <property type="nucleotide sequence ID" value="NZ_AHMY02000023.1"/>
</dbReference>
<dbReference type="Proteomes" id="UP000006253">
    <property type="component" value="Unassembled WGS sequence"/>
</dbReference>
<comment type="caution">
    <text evidence="3">The sequence shown here is derived from an EMBL/GenBank/DDBJ whole genome shotgun (WGS) entry which is preliminary data.</text>
</comment>
<evidence type="ECO:0000313" key="4">
    <source>
        <dbReference type="Proteomes" id="UP000006253"/>
    </source>
</evidence>
<organism evidence="3 4">
    <name type="scientific">Leptospira kirschneri str. H1</name>
    <dbReference type="NCBI Taxonomy" id="1049966"/>
    <lineage>
        <taxon>Bacteria</taxon>
        <taxon>Pseudomonadati</taxon>
        <taxon>Spirochaetota</taxon>
        <taxon>Spirochaetia</taxon>
        <taxon>Leptospirales</taxon>
        <taxon>Leptospiraceae</taxon>
        <taxon>Leptospira</taxon>
    </lineage>
</organism>
<proteinExistence type="predicted"/>
<dbReference type="AlphaFoldDB" id="A0A0E2B6Y6"/>
<dbReference type="EMBL" id="AHMY02000023">
    <property type="protein sequence ID" value="EKO16621.1"/>
    <property type="molecule type" value="Genomic_DNA"/>
</dbReference>
<dbReference type="Pfam" id="PF13205">
    <property type="entry name" value="Big_5"/>
    <property type="match status" value="3"/>
</dbReference>
<dbReference type="Gene3D" id="2.60.40.3710">
    <property type="match status" value="2"/>
</dbReference>
<keyword evidence="1" id="KW-0732">Signal</keyword>
<evidence type="ECO:0000313" key="3">
    <source>
        <dbReference type="EMBL" id="EKO16621.1"/>
    </source>
</evidence>
<protein>
    <submittedName>
        <fullName evidence="3">Ig-like protein</fullName>
    </submittedName>
</protein>
<feature type="domain" description="SbsA Ig-like" evidence="2">
    <location>
        <begin position="302"/>
        <end position="397"/>
    </location>
</feature>
<evidence type="ECO:0000259" key="2">
    <source>
        <dbReference type="Pfam" id="PF13205"/>
    </source>
</evidence>
<feature type="domain" description="SbsA Ig-like" evidence="2">
    <location>
        <begin position="195"/>
        <end position="268"/>
    </location>
</feature>
<feature type="domain" description="SbsA Ig-like" evidence="2">
    <location>
        <begin position="50"/>
        <end position="140"/>
    </location>
</feature>
<dbReference type="InterPro" id="IPR032812">
    <property type="entry name" value="SbsA_Ig"/>
</dbReference>
<accession>A0A0E2B6Y6</accession>
<evidence type="ECO:0000256" key="1">
    <source>
        <dbReference type="ARBA" id="ARBA00022729"/>
    </source>
</evidence>
<sequence>MTYTFKNHKRISIIQFCIRISFFIFVVLNLDCQDTGEKLLGLGALWGDPPPEVIFSSPVSGTDSLPSTQKFDVGFSREMNMQSCRIAFSMSPQTTGFFTELNGTVLTFAPSVPLNPGSYTYTVTKNCEDKAGLDLKDPFSASITIGNASAAGLSPSISGMFVYAGNAPVCNAGTATMTDFFAGNVTTACMGNPLVNQIVVNFSRPMNTTATLNALSISPTVSANYVWNSPNTLTIQPDFALNSNQRYIVNFGTSAKDQNGIALSGNTVGTFFVGTANAGPNINTITVPTGSLAGCQAGIGIPTDIIATTVNNGCLGNPNTQSIVFNFNTPMNTAVTQAAIGISPPISGTFVWSAGNQTLVFTTDSKLEYGTRYTISIGTSAQAANQTNFTTPVSASFIAGGNNPNPIVQAIGLVSQVGAPGCAPSFPAIGSAIGGNWTAASCWWDNSLPVLQPSSYRFEGGDEGNNNAASCNNKTTDDFRLVFNNYMNLGSTIGSVSLSRESGASTVIRLSSWNWSDCQAVYPFGCRVLDLRFSEMESSCGGVNEFGSSADFNLTNAKFDFSANNGAIPYPAIPTSPNYPIYTIQVSGAATDILGRPLAPFSFSAVSQ</sequence>
<name>A0A0E2B6Y6_9LEPT</name>
<reference evidence="3 4" key="1">
    <citation type="submission" date="2012-10" db="EMBL/GenBank/DDBJ databases">
        <authorList>
            <person name="Harkins D.M."/>
            <person name="Durkin A.S."/>
            <person name="Brinkac L.M."/>
            <person name="Selengut J.D."/>
            <person name="Sanka R."/>
            <person name="DePew J."/>
            <person name="Purushe J."/>
            <person name="Peacock S.J."/>
            <person name="Thaipadungpanit J."/>
            <person name="Wuthiekanun V.W."/>
            <person name="Day N.P."/>
            <person name="Vinetz J.M."/>
            <person name="Sutton G.G."/>
            <person name="Nelson W.C."/>
            <person name="Fouts D.E."/>
        </authorList>
    </citation>
    <scope>NUCLEOTIDE SEQUENCE [LARGE SCALE GENOMIC DNA]</scope>
    <source>
        <strain evidence="3 4">H1</strain>
    </source>
</reference>